<keyword evidence="1" id="KW-1133">Transmembrane helix</keyword>
<name>A0A2M6WWV5_9BACT</name>
<sequence length="176" mass="20256">MDTKRTDLRNINLDICVLFPPLILIFISIIFLIYNLSSLGWATLWYFILIPAIAGFFTYYFLLPHKARIAGVTFSIISLVIVGTFSFYMSLVGWYGANRLWPIFLLAFGISLLASFYSVDKDDRNYVRNSFVSGVTLLFFAVLFLIYPMIVYKLWPLFLFIVGLSLIISHIFANDD</sequence>
<feature type="transmembrane region" description="Helical" evidence="1">
    <location>
        <begin position="156"/>
        <end position="173"/>
    </location>
</feature>
<dbReference type="AlphaFoldDB" id="A0A2M6WWV5"/>
<feature type="transmembrane region" description="Helical" evidence="1">
    <location>
        <begin position="131"/>
        <end position="150"/>
    </location>
</feature>
<gene>
    <name evidence="2" type="ORF">COT77_02355</name>
</gene>
<evidence type="ECO:0000256" key="1">
    <source>
        <dbReference type="SAM" id="Phobius"/>
    </source>
</evidence>
<proteinExistence type="predicted"/>
<feature type="transmembrane region" description="Helical" evidence="1">
    <location>
        <begin position="40"/>
        <end position="62"/>
    </location>
</feature>
<dbReference type="EMBL" id="PEZV01000025">
    <property type="protein sequence ID" value="PIT97283.1"/>
    <property type="molecule type" value="Genomic_DNA"/>
</dbReference>
<keyword evidence="1" id="KW-0812">Transmembrane</keyword>
<organism evidence="2 3">
    <name type="scientific">Candidatus Berkelbacteria bacterium CG10_big_fil_rev_8_21_14_0_10_41_12</name>
    <dbReference type="NCBI Taxonomy" id="1974513"/>
    <lineage>
        <taxon>Bacteria</taxon>
        <taxon>Candidatus Berkelbacteria</taxon>
    </lineage>
</organism>
<keyword evidence="1" id="KW-0472">Membrane</keyword>
<dbReference type="Proteomes" id="UP000228596">
    <property type="component" value="Unassembled WGS sequence"/>
</dbReference>
<evidence type="ECO:0000313" key="2">
    <source>
        <dbReference type="EMBL" id="PIT97283.1"/>
    </source>
</evidence>
<comment type="caution">
    <text evidence="2">The sequence shown here is derived from an EMBL/GenBank/DDBJ whole genome shotgun (WGS) entry which is preliminary data.</text>
</comment>
<feature type="transmembrane region" description="Helical" evidence="1">
    <location>
        <begin position="69"/>
        <end position="88"/>
    </location>
</feature>
<reference evidence="3" key="1">
    <citation type="submission" date="2017-09" db="EMBL/GenBank/DDBJ databases">
        <title>Depth-based differentiation of microbial function through sediment-hosted aquifers and enrichment of novel symbionts in the deep terrestrial subsurface.</title>
        <authorList>
            <person name="Probst A.J."/>
            <person name="Ladd B."/>
            <person name="Jarett J.K."/>
            <person name="Geller-Mcgrath D.E."/>
            <person name="Sieber C.M.K."/>
            <person name="Emerson J.B."/>
            <person name="Anantharaman K."/>
            <person name="Thomas B.C."/>
            <person name="Malmstrom R."/>
            <person name="Stieglmeier M."/>
            <person name="Klingl A."/>
            <person name="Woyke T."/>
            <person name="Ryan C.M."/>
            <person name="Banfield J.F."/>
        </authorList>
    </citation>
    <scope>NUCLEOTIDE SEQUENCE [LARGE SCALE GENOMIC DNA]</scope>
</reference>
<accession>A0A2M6WWV5</accession>
<evidence type="ECO:0000313" key="3">
    <source>
        <dbReference type="Proteomes" id="UP000228596"/>
    </source>
</evidence>
<protein>
    <submittedName>
        <fullName evidence="2">Uncharacterized protein</fullName>
    </submittedName>
</protein>
<feature type="transmembrane region" description="Helical" evidence="1">
    <location>
        <begin position="100"/>
        <end position="119"/>
    </location>
</feature>
<feature type="transmembrane region" description="Helical" evidence="1">
    <location>
        <begin position="12"/>
        <end position="34"/>
    </location>
</feature>